<feature type="domain" description="AB hydrolase-1" evidence="1">
    <location>
        <begin position="10"/>
        <end position="258"/>
    </location>
</feature>
<dbReference type="SUPFAM" id="SSF53474">
    <property type="entry name" value="alpha/beta-Hydrolases"/>
    <property type="match status" value="1"/>
</dbReference>
<dbReference type="Gene3D" id="3.40.50.1820">
    <property type="entry name" value="alpha/beta hydrolase"/>
    <property type="match status" value="1"/>
</dbReference>
<dbReference type="InterPro" id="IPR000073">
    <property type="entry name" value="AB_hydrolase_1"/>
</dbReference>
<reference evidence="2" key="1">
    <citation type="submission" date="2022-08" db="EMBL/GenBank/DDBJ databases">
        <authorList>
            <person name="Somphong A."/>
            <person name="Phongsopitanun W."/>
        </authorList>
    </citation>
    <scope>NUCLEOTIDE SEQUENCE</scope>
    <source>
        <strain evidence="2">LP05-1</strain>
    </source>
</reference>
<organism evidence="2 3">
    <name type="scientific">Streptomyces pyxinae</name>
    <dbReference type="NCBI Taxonomy" id="2970734"/>
    <lineage>
        <taxon>Bacteria</taxon>
        <taxon>Bacillati</taxon>
        <taxon>Actinomycetota</taxon>
        <taxon>Actinomycetes</taxon>
        <taxon>Kitasatosporales</taxon>
        <taxon>Streptomycetaceae</taxon>
        <taxon>Streptomyces</taxon>
    </lineage>
</organism>
<keyword evidence="3" id="KW-1185">Reference proteome</keyword>
<evidence type="ECO:0000259" key="1">
    <source>
        <dbReference type="Pfam" id="PF12697"/>
    </source>
</evidence>
<comment type="caution">
    <text evidence="2">The sequence shown here is derived from an EMBL/GenBank/DDBJ whole genome shotgun (WGS) entry which is preliminary data.</text>
</comment>
<dbReference type="InterPro" id="IPR050266">
    <property type="entry name" value="AB_hydrolase_sf"/>
</dbReference>
<dbReference type="PANTHER" id="PTHR43798:SF33">
    <property type="entry name" value="HYDROLASE, PUTATIVE (AFU_ORTHOLOGUE AFUA_2G14860)-RELATED"/>
    <property type="match status" value="1"/>
</dbReference>
<proteinExistence type="predicted"/>
<protein>
    <submittedName>
        <fullName evidence="2">Alpha/beta hydrolase</fullName>
    </submittedName>
</protein>
<gene>
    <name evidence="2" type="ORF">NX801_25415</name>
</gene>
<sequence>MTGTGPVCVLSAGLAMSWFDWDPVVPLLAPHRTVVRFDRPGHGLSGPALAPPTAEGEGHRIAGVLDALGTTGPVTVVGHSIAAFHAEAFARLHPGRVAGVVLCDGSVEEDARPPVLPAALRTAVAHGLGAALAATGAPAALGPATRRALVRLGRPGRAPDPAPGALVRRCYRTSRVARGAVLENAHYLDVAAGLRALRERHPLPPGLPVTVLAAPEGAGPRWTARQQALADLLTARFVSVPGSGHLMMLDRPDALADAVLALDR</sequence>
<evidence type="ECO:0000313" key="2">
    <source>
        <dbReference type="EMBL" id="MCS0638926.1"/>
    </source>
</evidence>
<dbReference type="RefSeq" id="WP_258790234.1">
    <property type="nucleotide sequence ID" value="NZ_JANUGQ010000028.1"/>
</dbReference>
<accession>A0ABT2CQG7</accession>
<dbReference type="PANTHER" id="PTHR43798">
    <property type="entry name" value="MONOACYLGLYCEROL LIPASE"/>
    <property type="match status" value="1"/>
</dbReference>
<dbReference type="InterPro" id="IPR029058">
    <property type="entry name" value="AB_hydrolase_fold"/>
</dbReference>
<dbReference type="Pfam" id="PF12697">
    <property type="entry name" value="Abhydrolase_6"/>
    <property type="match status" value="1"/>
</dbReference>
<dbReference type="EMBL" id="JANUGQ010000028">
    <property type="protein sequence ID" value="MCS0638926.1"/>
    <property type="molecule type" value="Genomic_DNA"/>
</dbReference>
<dbReference type="Proteomes" id="UP001431313">
    <property type="component" value="Unassembled WGS sequence"/>
</dbReference>
<name>A0ABT2CQG7_9ACTN</name>
<dbReference type="GO" id="GO:0016787">
    <property type="term" value="F:hydrolase activity"/>
    <property type="evidence" value="ECO:0007669"/>
    <property type="project" value="UniProtKB-KW"/>
</dbReference>
<evidence type="ECO:0000313" key="3">
    <source>
        <dbReference type="Proteomes" id="UP001431313"/>
    </source>
</evidence>
<keyword evidence="2" id="KW-0378">Hydrolase</keyword>